<evidence type="ECO:0000256" key="1">
    <source>
        <dbReference type="ARBA" id="ARBA00022448"/>
    </source>
</evidence>
<keyword evidence="8" id="KW-0378">Hydrolase</keyword>
<evidence type="ECO:0000256" key="4">
    <source>
        <dbReference type="ARBA" id="ARBA00022840"/>
    </source>
</evidence>
<dbReference type="InterPro" id="IPR003593">
    <property type="entry name" value="AAA+_ATPase"/>
</dbReference>
<dbReference type="GO" id="GO:0022857">
    <property type="term" value="F:transmembrane transporter activity"/>
    <property type="evidence" value="ECO:0007669"/>
    <property type="project" value="InterPro"/>
</dbReference>
<dbReference type="NCBIfam" id="TIGR01189">
    <property type="entry name" value="ccmA"/>
    <property type="match status" value="1"/>
</dbReference>
<dbReference type="InterPro" id="IPR005895">
    <property type="entry name" value="ABC_transptr_haem_export_CcmA"/>
</dbReference>
<sequence length="191" mass="20513">MEGCRLQAHEIACLRGERLLFRGLTLGLKPGEALQVTGANGTGKSSLIRILAGLMRPTSGQVIRRCDIALLDERPALDPDRPLGEALAFWQRMDGGEMPLERLGLDGLLDVPVRYLSTGQTKRAALARMIGQGAPVWLLDEPLNGLDADAVTLAEKLVAEHCASGGIAVVASHQAFALRGMRYLAVEDYVS</sequence>
<name>A0A1C7DB98_9SPHN</name>
<dbReference type="PATRIC" id="fig|645517.4.peg.2261"/>
<dbReference type="EMBL" id="CP016545">
    <property type="protein sequence ID" value="ANU08563.1"/>
    <property type="molecule type" value="Genomic_DNA"/>
</dbReference>
<dbReference type="InterPro" id="IPR027417">
    <property type="entry name" value="P-loop_NTPase"/>
</dbReference>
<keyword evidence="5" id="KW-1278">Translocase</keyword>
<dbReference type="Pfam" id="PF00005">
    <property type="entry name" value="ABC_tran"/>
    <property type="match status" value="1"/>
</dbReference>
<protein>
    <submittedName>
        <fullName evidence="8">Cytochrome c biogenesis ATP-binding export protein CcmA</fullName>
        <ecNumber evidence="8">3.6.3.41</ecNumber>
    </submittedName>
</protein>
<dbReference type="GO" id="GO:0017004">
    <property type="term" value="P:cytochrome complex assembly"/>
    <property type="evidence" value="ECO:0007669"/>
    <property type="project" value="UniProtKB-KW"/>
</dbReference>
<dbReference type="KEGG" id="anh:A6F65_02280"/>
<evidence type="ECO:0000256" key="5">
    <source>
        <dbReference type="ARBA" id="ARBA00022967"/>
    </source>
</evidence>
<feature type="domain" description="ABC transporter" evidence="7">
    <location>
        <begin position="6"/>
        <end position="188"/>
    </location>
</feature>
<dbReference type="STRING" id="645517.A6F65_02280"/>
<dbReference type="PANTHER" id="PTHR43499">
    <property type="entry name" value="ABC TRANSPORTER I FAMILY MEMBER 1"/>
    <property type="match status" value="1"/>
</dbReference>
<evidence type="ECO:0000256" key="2">
    <source>
        <dbReference type="ARBA" id="ARBA00022741"/>
    </source>
</evidence>
<dbReference type="GO" id="GO:0016887">
    <property type="term" value="F:ATP hydrolysis activity"/>
    <property type="evidence" value="ECO:0007669"/>
    <property type="project" value="InterPro"/>
</dbReference>
<dbReference type="PANTHER" id="PTHR43499:SF1">
    <property type="entry name" value="ABC TRANSPORTER I FAMILY MEMBER 1"/>
    <property type="match status" value="1"/>
</dbReference>
<dbReference type="SMART" id="SM00382">
    <property type="entry name" value="AAA"/>
    <property type="match status" value="1"/>
</dbReference>
<evidence type="ECO:0000313" key="8">
    <source>
        <dbReference type="EMBL" id="ANU08563.1"/>
    </source>
</evidence>
<dbReference type="OrthoDB" id="9800654at2"/>
<accession>A0A1C7DB98</accession>
<dbReference type="GO" id="GO:0005524">
    <property type="term" value="F:ATP binding"/>
    <property type="evidence" value="ECO:0007669"/>
    <property type="project" value="UniProtKB-KW"/>
</dbReference>
<evidence type="ECO:0000259" key="7">
    <source>
        <dbReference type="PROSITE" id="PS50893"/>
    </source>
</evidence>
<proteinExistence type="predicted"/>
<dbReference type="Gene3D" id="3.40.50.300">
    <property type="entry name" value="P-loop containing nucleotide triphosphate hydrolases"/>
    <property type="match status" value="1"/>
</dbReference>
<keyword evidence="3" id="KW-0201">Cytochrome c-type biogenesis</keyword>
<keyword evidence="2" id="KW-0547">Nucleotide-binding</keyword>
<dbReference type="EC" id="3.6.3.41" evidence="8"/>
<keyword evidence="9" id="KW-1185">Reference proteome</keyword>
<gene>
    <name evidence="8" type="primary">ccmA</name>
    <name evidence="8" type="ORF">A6F65_02280</name>
</gene>
<evidence type="ECO:0000313" key="9">
    <source>
        <dbReference type="Proteomes" id="UP000092698"/>
    </source>
</evidence>
<organism evidence="8 9">
    <name type="scientific">Paraurantiacibacter namhicola</name>
    <dbReference type="NCBI Taxonomy" id="645517"/>
    <lineage>
        <taxon>Bacteria</taxon>
        <taxon>Pseudomonadati</taxon>
        <taxon>Pseudomonadota</taxon>
        <taxon>Alphaproteobacteria</taxon>
        <taxon>Sphingomonadales</taxon>
        <taxon>Erythrobacteraceae</taxon>
        <taxon>Paraurantiacibacter</taxon>
    </lineage>
</organism>
<reference evidence="8 9" key="1">
    <citation type="submission" date="2016-07" db="EMBL/GenBank/DDBJ databases">
        <title>Complete genome sequence of Altererythrobacter namhicola JCM 16345T, containing esterase-encoding genes.</title>
        <authorList>
            <person name="Cheng H."/>
            <person name="Wu Y.-H."/>
            <person name="Jian S.-L."/>
            <person name="Huo Y.-Y."/>
            <person name="Wang C.-S."/>
            <person name="Xu X.-W."/>
        </authorList>
    </citation>
    <scope>NUCLEOTIDE SEQUENCE [LARGE SCALE GENOMIC DNA]</scope>
    <source>
        <strain evidence="8 9">JCM 16345</strain>
    </source>
</reference>
<keyword evidence="4 8" id="KW-0067">ATP-binding</keyword>
<keyword evidence="1" id="KW-0813">Transport</keyword>
<evidence type="ECO:0000256" key="3">
    <source>
        <dbReference type="ARBA" id="ARBA00022748"/>
    </source>
</evidence>
<keyword evidence="6" id="KW-0472">Membrane</keyword>
<dbReference type="RefSeq" id="WP_067788776.1">
    <property type="nucleotide sequence ID" value="NZ_CP016545.1"/>
</dbReference>
<dbReference type="PROSITE" id="PS50893">
    <property type="entry name" value="ABC_TRANSPORTER_2"/>
    <property type="match status" value="1"/>
</dbReference>
<dbReference type="InterPro" id="IPR003439">
    <property type="entry name" value="ABC_transporter-like_ATP-bd"/>
</dbReference>
<dbReference type="AlphaFoldDB" id="A0A1C7DB98"/>
<dbReference type="SUPFAM" id="SSF52540">
    <property type="entry name" value="P-loop containing nucleoside triphosphate hydrolases"/>
    <property type="match status" value="1"/>
</dbReference>
<dbReference type="Proteomes" id="UP000092698">
    <property type="component" value="Chromosome"/>
</dbReference>
<evidence type="ECO:0000256" key="6">
    <source>
        <dbReference type="ARBA" id="ARBA00023136"/>
    </source>
</evidence>